<evidence type="ECO:0000313" key="5">
    <source>
        <dbReference type="EMBL" id="CAK9316980.1"/>
    </source>
</evidence>
<feature type="domain" description="Glycosyltransferase N-terminal" evidence="4">
    <location>
        <begin position="19"/>
        <end position="240"/>
    </location>
</feature>
<dbReference type="PANTHER" id="PTHR48044:SF39">
    <property type="entry name" value="GLYCOSYLTRANSFERASE"/>
    <property type="match status" value="1"/>
</dbReference>
<evidence type="ECO:0000256" key="2">
    <source>
        <dbReference type="ARBA" id="ARBA00022679"/>
    </source>
</evidence>
<evidence type="ECO:0000259" key="4">
    <source>
        <dbReference type="Pfam" id="PF26168"/>
    </source>
</evidence>
<comment type="similarity">
    <text evidence="1">Belongs to the UDP-glycosyltransferase family.</text>
</comment>
<organism evidence="5 6">
    <name type="scientific">Citrullus colocynthis</name>
    <name type="common">colocynth</name>
    <dbReference type="NCBI Taxonomy" id="252529"/>
    <lineage>
        <taxon>Eukaryota</taxon>
        <taxon>Viridiplantae</taxon>
        <taxon>Streptophyta</taxon>
        <taxon>Embryophyta</taxon>
        <taxon>Tracheophyta</taxon>
        <taxon>Spermatophyta</taxon>
        <taxon>Magnoliopsida</taxon>
        <taxon>eudicotyledons</taxon>
        <taxon>Gunneridae</taxon>
        <taxon>Pentapetalae</taxon>
        <taxon>rosids</taxon>
        <taxon>fabids</taxon>
        <taxon>Cucurbitales</taxon>
        <taxon>Cucurbitaceae</taxon>
        <taxon>Benincaseae</taxon>
        <taxon>Citrullus</taxon>
    </lineage>
</organism>
<evidence type="ECO:0000313" key="6">
    <source>
        <dbReference type="Proteomes" id="UP001642487"/>
    </source>
</evidence>
<dbReference type="InterPro" id="IPR002213">
    <property type="entry name" value="UDP_glucos_trans"/>
</dbReference>
<name>A0ABP0Y937_9ROSI</name>
<evidence type="ECO:0000256" key="1">
    <source>
        <dbReference type="ARBA" id="ARBA00009995"/>
    </source>
</evidence>
<keyword evidence="2" id="KW-0808">Transferase</keyword>
<dbReference type="PANTHER" id="PTHR48044">
    <property type="entry name" value="GLYCOSYLTRANSFERASE"/>
    <property type="match status" value="1"/>
</dbReference>
<protein>
    <recommendedName>
        <fullName evidence="4">Glycosyltransferase N-terminal domain-containing protein</fullName>
    </recommendedName>
</protein>
<dbReference type="Pfam" id="PF00201">
    <property type="entry name" value="UDPGT"/>
    <property type="match status" value="1"/>
</dbReference>
<dbReference type="SUPFAM" id="SSF53756">
    <property type="entry name" value="UDP-Glycosyltransferase/glycogen phosphorylase"/>
    <property type="match status" value="1"/>
</dbReference>
<accession>A0ABP0Y937</accession>
<sequence>MPRKKIFYRHFAMDARQESFKVFMLPWLAHGHISPYLELAKRLAKRKFIVYFCSTPVNLEAIESNYLSKSYSDSIQLVKIHLQSTPELPPHYHTAKGLPPHLMPKLKDAFQMAAPNLESILKTLNPDLLIVDILQLWMLPISSSLNIPMIFFPIFGAITISFLIRIVSNDVRFPEFELRDYWQSKCPYLQMDETSRQTFKQNLDQSSGIILFKSSREIETKYLEFLASSFTNKIVTTGPLLQEPACSENEKHYEIIEWLDKKELYSTVLVSFGSEYYLSKEEIEEVAHGLEISEANFIWIVRFPNGDETAVEAAVPEGFIERSRERGKIVKGWAPQGEILAHRSTGGHMSHCGWSSFMESLMYGVPVIGAPMQLDGPIVARLAEEIGVGLEIKRDEEGRMMRDEIAGAIKKVLMEKSGEVFRKKAKEISSVLKEKDDEELDTLTTELVRLCETKRT</sequence>
<feature type="transmembrane region" description="Helical" evidence="3">
    <location>
        <begin position="145"/>
        <end position="164"/>
    </location>
</feature>
<dbReference type="Gene3D" id="3.40.50.2000">
    <property type="entry name" value="Glycogen Phosphorylase B"/>
    <property type="match status" value="2"/>
</dbReference>
<proteinExistence type="inferred from homology"/>
<keyword evidence="3" id="KW-0472">Membrane</keyword>
<keyword evidence="3" id="KW-0812">Transmembrane</keyword>
<reference evidence="5 6" key="1">
    <citation type="submission" date="2024-03" db="EMBL/GenBank/DDBJ databases">
        <authorList>
            <person name="Gkanogiannis A."/>
            <person name="Becerra Lopez-Lavalle L."/>
        </authorList>
    </citation>
    <scope>NUCLEOTIDE SEQUENCE [LARGE SCALE GENOMIC DNA]</scope>
</reference>
<keyword evidence="3" id="KW-1133">Transmembrane helix</keyword>
<dbReference type="CDD" id="cd03784">
    <property type="entry name" value="GT1_Gtf-like"/>
    <property type="match status" value="1"/>
</dbReference>
<gene>
    <name evidence="5" type="ORF">CITCOLO1_LOCUS8865</name>
</gene>
<keyword evidence="6" id="KW-1185">Reference proteome</keyword>
<dbReference type="InterPro" id="IPR058980">
    <property type="entry name" value="Glyco_transf_N"/>
</dbReference>
<evidence type="ECO:0000256" key="3">
    <source>
        <dbReference type="SAM" id="Phobius"/>
    </source>
</evidence>
<dbReference type="Proteomes" id="UP001642487">
    <property type="component" value="Chromosome 3"/>
</dbReference>
<dbReference type="Pfam" id="PF26168">
    <property type="entry name" value="Glyco_transf_N"/>
    <property type="match status" value="1"/>
</dbReference>
<dbReference type="EMBL" id="OZ021737">
    <property type="protein sequence ID" value="CAK9316980.1"/>
    <property type="molecule type" value="Genomic_DNA"/>
</dbReference>